<dbReference type="RefSeq" id="WP_244787282.1">
    <property type="nucleotide sequence ID" value="NZ_CP091508.1"/>
</dbReference>
<name>A0ABY4DWK9_9NEIS</name>
<evidence type="ECO:0000313" key="3">
    <source>
        <dbReference type="Proteomes" id="UP000829817"/>
    </source>
</evidence>
<dbReference type="Proteomes" id="UP000829817">
    <property type="component" value="Chromosome"/>
</dbReference>
<dbReference type="Gene3D" id="3.40.50.720">
    <property type="entry name" value="NAD(P)-binding Rossmann-like Domain"/>
    <property type="match status" value="1"/>
</dbReference>
<dbReference type="EMBL" id="CP091508">
    <property type="protein sequence ID" value="UOO83017.1"/>
    <property type="molecule type" value="Genomic_DNA"/>
</dbReference>
<feature type="domain" description="NAD(P)-binding" evidence="1">
    <location>
        <begin position="7"/>
        <end position="130"/>
    </location>
</feature>
<reference evidence="2 3" key="1">
    <citation type="journal article" date="2022" name="Res Sq">
        <title>Evolution of multicellular longitudinally dividing oral cavity symbionts (Neisseriaceae).</title>
        <authorList>
            <person name="Nyongesa S."/>
            <person name="Weber P."/>
            <person name="Bernet E."/>
            <person name="Pullido F."/>
            <person name="Nieckarz M."/>
            <person name="Delaby M."/>
            <person name="Nieves C."/>
            <person name="Viehboeck T."/>
            <person name="Krause N."/>
            <person name="Rivera-Millot A."/>
            <person name="Nakamura A."/>
            <person name="Vischer N."/>
            <person name="VanNieuwenhze M."/>
            <person name="Brun Y."/>
            <person name="Cava F."/>
            <person name="Bulgheresi S."/>
            <person name="Veyrier F."/>
        </authorList>
    </citation>
    <scope>NUCLEOTIDE SEQUENCE [LARGE SCALE GENOMIC DNA]</scope>
    <source>
        <strain evidence="2 3">CCUG 63373m</strain>
    </source>
</reference>
<dbReference type="PANTHER" id="PTHR14097">
    <property type="entry name" value="OXIDOREDUCTASE HTATIP2"/>
    <property type="match status" value="1"/>
</dbReference>
<dbReference type="InterPro" id="IPR016040">
    <property type="entry name" value="NAD(P)-bd_dom"/>
</dbReference>
<dbReference type="InterPro" id="IPR036291">
    <property type="entry name" value="NAD(P)-bd_dom_sf"/>
</dbReference>
<evidence type="ECO:0000259" key="1">
    <source>
        <dbReference type="Pfam" id="PF13460"/>
    </source>
</evidence>
<gene>
    <name evidence="2" type="ORF">LVJ83_06040</name>
</gene>
<keyword evidence="3" id="KW-1185">Reference proteome</keyword>
<dbReference type="SUPFAM" id="SSF51735">
    <property type="entry name" value="NAD(P)-binding Rossmann-fold domains"/>
    <property type="match status" value="1"/>
</dbReference>
<dbReference type="PANTHER" id="PTHR14097:SF7">
    <property type="entry name" value="OXIDOREDUCTASE HTATIP2"/>
    <property type="match status" value="1"/>
</dbReference>
<accession>A0ABY4DWK9</accession>
<evidence type="ECO:0000313" key="2">
    <source>
        <dbReference type="EMBL" id="UOO83017.1"/>
    </source>
</evidence>
<proteinExistence type="predicted"/>
<organism evidence="2 3">
    <name type="scientific">Uruburuella testudinis</name>
    <dbReference type="NCBI Taxonomy" id="1282863"/>
    <lineage>
        <taxon>Bacteria</taxon>
        <taxon>Pseudomonadati</taxon>
        <taxon>Pseudomonadota</taxon>
        <taxon>Betaproteobacteria</taxon>
        <taxon>Neisseriales</taxon>
        <taxon>Neisseriaceae</taxon>
        <taxon>Uruburuella</taxon>
    </lineage>
</organism>
<sequence>MKVVLIGATGATGKALLPLLLADANFSRVDVFVRRAPDVQHEKLHVHVVDFADVAGWCDKLRGDVLFSCLGTTLKAAGSQEAQWQVDYQAQYDVAQAAQANGVGTLVLVSSAQADPKARWFYPRMKGQLEADVAALGFARLLIFRPPLLLRPNSRRTAEVWGGKILQGLNRVGLLQSQRPLPTPQLAQAMLQAFQTASSGMKVYEAQDIRALLAHVQAV</sequence>
<dbReference type="Pfam" id="PF13460">
    <property type="entry name" value="NAD_binding_10"/>
    <property type="match status" value="1"/>
</dbReference>
<protein>
    <submittedName>
        <fullName evidence="2">NAD(P)H-binding protein</fullName>
    </submittedName>
</protein>